<name>A0AAW0AV38_9AGAR</name>
<dbReference type="EMBL" id="JAWWNJ010000048">
    <property type="protein sequence ID" value="KAK7017346.1"/>
    <property type="molecule type" value="Genomic_DNA"/>
</dbReference>
<proteinExistence type="predicted"/>
<accession>A0AAW0AV38</accession>
<dbReference type="Pfam" id="PF19086">
    <property type="entry name" value="Terpene_syn_C_2"/>
    <property type="match status" value="1"/>
</dbReference>
<evidence type="ECO:0000313" key="2">
    <source>
        <dbReference type="Proteomes" id="UP001362999"/>
    </source>
</evidence>
<dbReference type="InterPro" id="IPR008949">
    <property type="entry name" value="Isoprenoid_synthase_dom_sf"/>
</dbReference>
<dbReference type="Proteomes" id="UP001362999">
    <property type="component" value="Unassembled WGS sequence"/>
</dbReference>
<dbReference type="SUPFAM" id="SSF48576">
    <property type="entry name" value="Terpenoid synthases"/>
    <property type="match status" value="1"/>
</dbReference>
<evidence type="ECO:0000313" key="1">
    <source>
        <dbReference type="EMBL" id="KAK7017346.1"/>
    </source>
</evidence>
<comment type="caution">
    <text evidence="1">The sequence shown here is derived from an EMBL/GenBank/DDBJ whole genome shotgun (WGS) entry which is preliminary data.</text>
</comment>
<keyword evidence="2" id="KW-1185">Reference proteome</keyword>
<dbReference type="Gene3D" id="1.10.600.10">
    <property type="entry name" value="Farnesyl Diphosphate Synthase"/>
    <property type="match status" value="1"/>
</dbReference>
<reference evidence="1 2" key="1">
    <citation type="journal article" date="2024" name="J Genomics">
        <title>Draft genome sequencing and assembly of Favolaschia claudopus CIRM-BRFM 2984 isolated from oak limbs.</title>
        <authorList>
            <person name="Navarro D."/>
            <person name="Drula E."/>
            <person name="Chaduli D."/>
            <person name="Cazenave R."/>
            <person name="Ahrendt S."/>
            <person name="Wang J."/>
            <person name="Lipzen A."/>
            <person name="Daum C."/>
            <person name="Barry K."/>
            <person name="Grigoriev I.V."/>
            <person name="Favel A."/>
            <person name="Rosso M.N."/>
            <person name="Martin F."/>
        </authorList>
    </citation>
    <scope>NUCLEOTIDE SEQUENCE [LARGE SCALE GENOMIC DNA]</scope>
    <source>
        <strain evidence="1 2">CIRM-BRFM 2984</strain>
    </source>
</reference>
<protein>
    <submittedName>
        <fullName evidence="1">Isoprenoid synthase domain-containing protein</fullName>
    </submittedName>
</protein>
<dbReference type="AlphaFoldDB" id="A0AAW0AV38"/>
<organism evidence="1 2">
    <name type="scientific">Favolaschia claudopus</name>
    <dbReference type="NCBI Taxonomy" id="2862362"/>
    <lineage>
        <taxon>Eukaryota</taxon>
        <taxon>Fungi</taxon>
        <taxon>Dikarya</taxon>
        <taxon>Basidiomycota</taxon>
        <taxon>Agaricomycotina</taxon>
        <taxon>Agaricomycetes</taxon>
        <taxon>Agaricomycetidae</taxon>
        <taxon>Agaricales</taxon>
        <taxon>Marasmiineae</taxon>
        <taxon>Mycenaceae</taxon>
        <taxon>Favolaschia</taxon>
    </lineage>
</organism>
<sequence length="442" mass="49241">MPTTSVQLPDLLSVGRPYELRTNRHCRTVTSASEAYFHALPFSILNDAEKEQIGQMKFGLWASVCFPTCDPPQLRLATDFLTALMICNARFGDARITTMRECGWRDSHPEVFLDEKDSGFSCLAQHDLFRPLMPQLTRAMPSDSSRSRFCVSAEAYHTYQEHILAHRRANTLPSLSAYLDLRRGFSGVLMVLDLLEMVEGLQISPNLNEMKLAVANILALSMDIFAYNNDQFIGNAFNIVSILRAHEGVAVQGAINRAYALIELASRNFVAEEERYTKRHATSPSSSPTAWVWNPLGGKGDGVAARNTDKEKGNEGKARDSQLYMQGLKDCIVGTLNWSYETELFFGSKGDEIRQFGSFIRVASPPSSSYCLSSFLCLFLRYLRPHPRYPRSTYNHTPPSFSMDAFASIISYFVVEQVEDGPELPTVDGDKATGSSGSCIVA</sequence>
<gene>
    <name evidence="1" type="ORF">R3P38DRAFT_3201800</name>
</gene>